<name>A0ABV4IDS5_9BURK</name>
<evidence type="ECO:0000313" key="1">
    <source>
        <dbReference type="EMBL" id="MEZ2739986.1"/>
    </source>
</evidence>
<sequence>MKTYQTGERSSSPNLVRLNIHLQRNQAPRLVALADSIAKLKGRGARLGEALEIVLAYISSVSDDELLQHLKPDQQCCDWLSLPVLSRNIKPAVPQALRKLQLS</sequence>
<dbReference type="RefSeq" id="WP_370892740.1">
    <property type="nucleotide sequence ID" value="NZ_JBGJLR010000012.1"/>
</dbReference>
<accession>A0ABV4IDS5</accession>
<keyword evidence="2" id="KW-1185">Reference proteome</keyword>
<protein>
    <submittedName>
        <fullName evidence="1">Uncharacterized protein</fullName>
    </submittedName>
</protein>
<evidence type="ECO:0000313" key="2">
    <source>
        <dbReference type="Proteomes" id="UP001567350"/>
    </source>
</evidence>
<organism evidence="1 2">
    <name type="scientific">Comamonas jiangduensis</name>
    <dbReference type="NCBI Taxonomy" id="1194168"/>
    <lineage>
        <taxon>Bacteria</taxon>
        <taxon>Pseudomonadati</taxon>
        <taxon>Pseudomonadota</taxon>
        <taxon>Betaproteobacteria</taxon>
        <taxon>Burkholderiales</taxon>
        <taxon>Comamonadaceae</taxon>
        <taxon>Comamonas</taxon>
    </lineage>
</organism>
<dbReference type="Proteomes" id="UP001567350">
    <property type="component" value="Unassembled WGS sequence"/>
</dbReference>
<comment type="caution">
    <text evidence="1">The sequence shown here is derived from an EMBL/GenBank/DDBJ whole genome shotgun (WGS) entry which is preliminary data.</text>
</comment>
<reference evidence="1 2" key="1">
    <citation type="submission" date="2024-08" db="EMBL/GenBank/DDBJ databases">
        <authorList>
            <person name="Feng Z."/>
            <person name="Ronholm J."/>
        </authorList>
    </citation>
    <scope>NUCLEOTIDE SEQUENCE [LARGE SCALE GENOMIC DNA]</scope>
    <source>
        <strain evidence="1 2">4-AB0-8</strain>
    </source>
</reference>
<gene>
    <name evidence="1" type="ORF">ACBP88_11110</name>
</gene>
<proteinExistence type="predicted"/>
<dbReference type="EMBL" id="JBGJLR010000012">
    <property type="protein sequence ID" value="MEZ2739986.1"/>
    <property type="molecule type" value="Genomic_DNA"/>
</dbReference>